<dbReference type="EMBL" id="QFQP01000019">
    <property type="protein sequence ID" value="PZR09907.1"/>
    <property type="molecule type" value="Genomic_DNA"/>
</dbReference>
<organism evidence="2 3">
    <name type="scientific">Archangium gephyra</name>
    <dbReference type="NCBI Taxonomy" id="48"/>
    <lineage>
        <taxon>Bacteria</taxon>
        <taxon>Pseudomonadati</taxon>
        <taxon>Myxococcota</taxon>
        <taxon>Myxococcia</taxon>
        <taxon>Myxococcales</taxon>
        <taxon>Cystobacterineae</taxon>
        <taxon>Archangiaceae</taxon>
        <taxon>Archangium</taxon>
    </lineage>
</organism>
<evidence type="ECO:0000256" key="1">
    <source>
        <dbReference type="SAM" id="SignalP"/>
    </source>
</evidence>
<reference evidence="2 3" key="1">
    <citation type="submission" date="2017-08" db="EMBL/GenBank/DDBJ databases">
        <title>Infants hospitalized years apart are colonized by the same room-sourced microbial strains.</title>
        <authorList>
            <person name="Brooks B."/>
            <person name="Olm M.R."/>
            <person name="Firek B.A."/>
            <person name="Baker R."/>
            <person name="Thomas B.C."/>
            <person name="Morowitz M.J."/>
            <person name="Banfield J.F."/>
        </authorList>
    </citation>
    <scope>NUCLEOTIDE SEQUENCE [LARGE SCALE GENOMIC DNA]</scope>
    <source>
        <strain evidence="2">S2_003_000_R2_14</strain>
    </source>
</reference>
<name>A0A2W5T7L6_9BACT</name>
<sequence length="437" mass="45789">MTRAAWLLVVPLLGCAAPALTDDGGVDAGSAIGSVELCQRIASSTCALRVRCFPAFTRLSLEACEAQARAECLTEHEAYGRAFTAGTLSVDAAQLERCERRLQSSACPPSFPPSYVDEVRTPFSDCTLSTGLLRGAAPRGSTCDFAVECSPGDFCVRPNGVCRGTCVSLSTEGESCGIGCRAGLRCENDRCVALKTLGETCTRSSECEDELLCLGTCRPRKKLGEPCGVDFDRLGPCEPGLACDVTPFVSGATGTCIVPRGLFETCRFHWSCQPGLVCADVDWSRFPGAAPIPGFCREPDGEGDNCVQTTYASYVGESCAPGLSCQGTCRPLPVRGDPCTPSKRNCSGFGVHCKPTGTGDFGVCASAPTQGERCAVRIDASRVISVPCATGSCDTELTQQCRPPSKTTGAKCAIDGECISGRCVPQSDMTLRCAPAC</sequence>
<protein>
    <recommendedName>
        <fullName evidence="4">Dickkopf N-terminal cysteine-rich domain-containing protein</fullName>
    </recommendedName>
</protein>
<evidence type="ECO:0008006" key="4">
    <source>
        <dbReference type="Google" id="ProtNLM"/>
    </source>
</evidence>
<dbReference type="AlphaFoldDB" id="A0A2W5T7L6"/>
<dbReference type="Proteomes" id="UP000249061">
    <property type="component" value="Unassembled WGS sequence"/>
</dbReference>
<evidence type="ECO:0000313" key="2">
    <source>
        <dbReference type="EMBL" id="PZR09907.1"/>
    </source>
</evidence>
<proteinExistence type="predicted"/>
<evidence type="ECO:0000313" key="3">
    <source>
        <dbReference type="Proteomes" id="UP000249061"/>
    </source>
</evidence>
<feature type="chain" id="PRO_5016067675" description="Dickkopf N-terminal cysteine-rich domain-containing protein" evidence="1">
    <location>
        <begin position="22"/>
        <end position="437"/>
    </location>
</feature>
<keyword evidence="1" id="KW-0732">Signal</keyword>
<comment type="caution">
    <text evidence="2">The sequence shown here is derived from an EMBL/GenBank/DDBJ whole genome shotgun (WGS) entry which is preliminary data.</text>
</comment>
<accession>A0A2W5T7L6</accession>
<feature type="signal peptide" evidence="1">
    <location>
        <begin position="1"/>
        <end position="21"/>
    </location>
</feature>
<gene>
    <name evidence="2" type="ORF">DI536_21495</name>
</gene>